<feature type="non-terminal residue" evidence="3">
    <location>
        <position position="357"/>
    </location>
</feature>
<dbReference type="Pfam" id="PF25231">
    <property type="entry name" value="DUF7847"/>
    <property type="match status" value="1"/>
</dbReference>
<dbReference type="AlphaFoldDB" id="A0A9D2A803"/>
<dbReference type="EMBL" id="DXGD01000227">
    <property type="protein sequence ID" value="HIW99709.1"/>
    <property type="molecule type" value="Genomic_DNA"/>
</dbReference>
<keyword evidence="1" id="KW-0472">Membrane</keyword>
<feature type="transmembrane region" description="Helical" evidence="1">
    <location>
        <begin position="228"/>
        <end position="251"/>
    </location>
</feature>
<feature type="transmembrane region" description="Helical" evidence="1">
    <location>
        <begin position="43"/>
        <end position="64"/>
    </location>
</feature>
<comment type="caution">
    <text evidence="3">The sequence shown here is derived from an EMBL/GenBank/DDBJ whole genome shotgun (WGS) entry which is preliminary data.</text>
</comment>
<evidence type="ECO:0000259" key="2">
    <source>
        <dbReference type="Pfam" id="PF25231"/>
    </source>
</evidence>
<reference evidence="3" key="1">
    <citation type="journal article" date="2021" name="PeerJ">
        <title>Extensive microbial diversity within the chicken gut microbiome revealed by metagenomics and culture.</title>
        <authorList>
            <person name="Gilroy R."/>
            <person name="Ravi A."/>
            <person name="Getino M."/>
            <person name="Pursley I."/>
            <person name="Horton D.L."/>
            <person name="Alikhan N.F."/>
            <person name="Baker D."/>
            <person name="Gharbi K."/>
            <person name="Hall N."/>
            <person name="Watson M."/>
            <person name="Adriaenssens E.M."/>
            <person name="Foster-Nyarko E."/>
            <person name="Jarju S."/>
            <person name="Secka A."/>
            <person name="Antonio M."/>
            <person name="Oren A."/>
            <person name="Chaudhuri R.R."/>
            <person name="La Ragione R."/>
            <person name="Hildebrand F."/>
            <person name="Pallen M.J."/>
        </authorList>
    </citation>
    <scope>NUCLEOTIDE SEQUENCE</scope>
    <source>
        <strain evidence="3">ChiHejej3B27-3195</strain>
    </source>
</reference>
<keyword evidence="1" id="KW-0812">Transmembrane</keyword>
<dbReference type="Proteomes" id="UP000824151">
    <property type="component" value="Unassembled WGS sequence"/>
</dbReference>
<organism evidence="3 4">
    <name type="scientific">Candidatus Nesterenkonia stercoripullorum</name>
    <dbReference type="NCBI Taxonomy" id="2838701"/>
    <lineage>
        <taxon>Bacteria</taxon>
        <taxon>Bacillati</taxon>
        <taxon>Actinomycetota</taxon>
        <taxon>Actinomycetes</taxon>
        <taxon>Micrococcales</taxon>
        <taxon>Micrococcaceae</taxon>
        <taxon>Nesterenkonia</taxon>
    </lineage>
</organism>
<feature type="transmembrane region" description="Helical" evidence="1">
    <location>
        <begin position="140"/>
        <end position="167"/>
    </location>
</feature>
<feature type="transmembrane region" description="Helical" evidence="1">
    <location>
        <begin position="271"/>
        <end position="304"/>
    </location>
</feature>
<gene>
    <name evidence="3" type="ORF">H9871_06160</name>
</gene>
<name>A0A9D2A803_9MICC</name>
<feature type="transmembrane region" description="Helical" evidence="1">
    <location>
        <begin position="92"/>
        <end position="119"/>
    </location>
</feature>
<proteinExistence type="predicted"/>
<dbReference type="InterPro" id="IPR057169">
    <property type="entry name" value="DUF7847"/>
</dbReference>
<keyword evidence="1" id="KW-1133">Transmembrane helix</keyword>
<sequence>MSGGSASYGQLAPGSVFPLRRLGQSEVFSTAFAIIRLSPRATLGLPFLTALLSFFFTLILALIWPSAAVIQLSGGAAADEEYLTDLLADGWLIVWTLLTGAVSQLLLLTVLSLMVIPAMRATLGLRTNLWNTLRLRSSRLGWLVLHIVLLVLLAGVVGVVSLGVALLVSVLTLFIGLIVVIPALFLLLCWLTAAFMYGPMTILVERENAFSALGRSWRLNRGRWWRNIGTVALLYLMITIVITVASLPLGLFTGLGQALAWDAADPQNGNWVSFAVFAVGQLYSAVLSALSVGLIGVIISVMYFNARVRQEALDVALTAATISPNALHDSAEVPQEEAETLVPGSAEHLGRFYAAAR</sequence>
<evidence type="ECO:0000256" key="1">
    <source>
        <dbReference type="SAM" id="Phobius"/>
    </source>
</evidence>
<accession>A0A9D2A803</accession>
<feature type="transmembrane region" description="Helical" evidence="1">
    <location>
        <begin position="173"/>
        <end position="197"/>
    </location>
</feature>
<reference evidence="3" key="2">
    <citation type="submission" date="2021-04" db="EMBL/GenBank/DDBJ databases">
        <authorList>
            <person name="Gilroy R."/>
        </authorList>
    </citation>
    <scope>NUCLEOTIDE SEQUENCE</scope>
    <source>
        <strain evidence="3">ChiHejej3B27-3195</strain>
    </source>
</reference>
<feature type="domain" description="DUF7847" evidence="2">
    <location>
        <begin position="65"/>
        <end position="303"/>
    </location>
</feature>
<protein>
    <recommendedName>
        <fullName evidence="2">DUF7847 domain-containing protein</fullName>
    </recommendedName>
</protein>
<evidence type="ECO:0000313" key="3">
    <source>
        <dbReference type="EMBL" id="HIW99709.1"/>
    </source>
</evidence>
<evidence type="ECO:0000313" key="4">
    <source>
        <dbReference type="Proteomes" id="UP000824151"/>
    </source>
</evidence>